<feature type="domain" description="5'-3' exonuclease alpha-helical arch N-terminal" evidence="1">
    <location>
        <begin position="22"/>
        <end position="188"/>
    </location>
</feature>
<protein>
    <recommendedName>
        <fullName evidence="1">5'-3' exonuclease alpha-helical arch N-terminal domain-containing protein</fullName>
    </recommendedName>
</protein>
<dbReference type="SUPFAM" id="SSF47807">
    <property type="entry name" value="5' to 3' exonuclease, C-terminal subdomain"/>
    <property type="match status" value="1"/>
</dbReference>
<dbReference type="Pfam" id="PF02739">
    <property type="entry name" value="5_3_exonuc_N"/>
    <property type="match status" value="1"/>
</dbReference>
<dbReference type="GO" id="GO:0033567">
    <property type="term" value="P:DNA replication, Okazaki fragment processing"/>
    <property type="evidence" value="ECO:0007669"/>
    <property type="project" value="InterPro"/>
</dbReference>
<dbReference type="AlphaFoldDB" id="A0A6C0DQ88"/>
<proteinExistence type="predicted"/>
<dbReference type="PANTHER" id="PTHR42646:SF2">
    <property type="entry name" value="5'-3' EXONUCLEASE FAMILY PROTEIN"/>
    <property type="match status" value="1"/>
</dbReference>
<dbReference type="Gene3D" id="3.40.50.1010">
    <property type="entry name" value="5'-nuclease"/>
    <property type="match status" value="1"/>
</dbReference>
<dbReference type="SUPFAM" id="SSF88723">
    <property type="entry name" value="PIN domain-like"/>
    <property type="match status" value="1"/>
</dbReference>
<organism evidence="2">
    <name type="scientific">viral metagenome</name>
    <dbReference type="NCBI Taxonomy" id="1070528"/>
    <lineage>
        <taxon>unclassified sequences</taxon>
        <taxon>metagenomes</taxon>
        <taxon>organismal metagenomes</taxon>
    </lineage>
</organism>
<evidence type="ECO:0000313" key="2">
    <source>
        <dbReference type="EMBL" id="QHT17735.1"/>
    </source>
</evidence>
<dbReference type="InterPro" id="IPR036279">
    <property type="entry name" value="5-3_exonuclease_C_sf"/>
</dbReference>
<evidence type="ECO:0000259" key="1">
    <source>
        <dbReference type="Pfam" id="PF02739"/>
    </source>
</evidence>
<dbReference type="InterPro" id="IPR020046">
    <property type="entry name" value="5-3_exonucl_a-hlix_arch_N"/>
</dbReference>
<dbReference type="GO" id="GO:0017108">
    <property type="term" value="F:5'-flap endonuclease activity"/>
    <property type="evidence" value="ECO:0007669"/>
    <property type="project" value="InterPro"/>
</dbReference>
<sequence>MIKLIYNNLIMTDIKLSLANTVILIDNSYYIFNRYFATIRWFKQRHPEIEINHDKIIENKEFIVAFIKHFEADIKKMLRKYRSTKTNLIFCMDCPRSMIWRNIYYDKYKITRVKKNNFNSDIFDLFERYLNNNNYISCKFDTLEADDIVYLIQKQLLFMNRYSNIVIITNDSDYLQMYTSNVKIYNMQFKDLSLKINYNPKIELLLKIIIGDKSDNIPKLMTGMRKENALKIALMTEEDRIQYFKSTNLLDKYILNKKLIDLNEIPEEIIKKFYEYYNISIL</sequence>
<reference evidence="2" key="1">
    <citation type="journal article" date="2020" name="Nature">
        <title>Giant virus diversity and host interactions through global metagenomics.</title>
        <authorList>
            <person name="Schulz F."/>
            <person name="Roux S."/>
            <person name="Paez-Espino D."/>
            <person name="Jungbluth S."/>
            <person name="Walsh D.A."/>
            <person name="Denef V.J."/>
            <person name="McMahon K.D."/>
            <person name="Konstantinidis K.T."/>
            <person name="Eloe-Fadrosh E.A."/>
            <person name="Kyrpides N.C."/>
            <person name="Woyke T."/>
        </authorList>
    </citation>
    <scope>NUCLEOTIDE SEQUENCE</scope>
    <source>
        <strain evidence="2">GVMAG-M-3300023174-30</strain>
    </source>
</reference>
<dbReference type="GO" id="GO:0003677">
    <property type="term" value="F:DNA binding"/>
    <property type="evidence" value="ECO:0007669"/>
    <property type="project" value="InterPro"/>
</dbReference>
<dbReference type="PANTHER" id="PTHR42646">
    <property type="entry name" value="FLAP ENDONUCLEASE XNI"/>
    <property type="match status" value="1"/>
</dbReference>
<dbReference type="InterPro" id="IPR029060">
    <property type="entry name" value="PIN-like_dom_sf"/>
</dbReference>
<dbReference type="InterPro" id="IPR038969">
    <property type="entry name" value="FEN"/>
</dbReference>
<accession>A0A6C0DQ88</accession>
<name>A0A6C0DQ88_9ZZZZ</name>
<dbReference type="EMBL" id="MN739643">
    <property type="protein sequence ID" value="QHT17735.1"/>
    <property type="molecule type" value="Genomic_DNA"/>
</dbReference>